<dbReference type="STRING" id="694327.DFW101_2130"/>
<dbReference type="AlphaFoldDB" id="G7Q993"/>
<dbReference type="Proteomes" id="UP000004662">
    <property type="component" value="Chromosome"/>
</dbReference>
<proteinExistence type="predicted"/>
<feature type="region of interest" description="Disordered" evidence="1">
    <location>
        <begin position="139"/>
        <end position="158"/>
    </location>
</feature>
<feature type="transmembrane region" description="Helical" evidence="2">
    <location>
        <begin position="283"/>
        <end position="305"/>
    </location>
</feature>
<feature type="transmembrane region" description="Helical" evidence="2">
    <location>
        <begin position="217"/>
        <end position="236"/>
    </location>
</feature>
<keyword evidence="2" id="KW-0812">Transmembrane</keyword>
<dbReference type="HOGENOM" id="CLU_071494_0_0_7"/>
<name>G7Q993_9BACT</name>
<keyword evidence="4" id="KW-1185">Reference proteome</keyword>
<feature type="transmembrane region" description="Helical" evidence="2">
    <location>
        <begin position="51"/>
        <end position="71"/>
    </location>
</feature>
<evidence type="ECO:0000256" key="1">
    <source>
        <dbReference type="SAM" id="MobiDB-lite"/>
    </source>
</evidence>
<evidence type="ECO:0008006" key="5">
    <source>
        <dbReference type="Google" id="ProtNLM"/>
    </source>
</evidence>
<sequence>MTYSKMECLTMLLVVCMVAFGEYAGIRDTIFPEIAALAFGAWVMEERPWPGAAWTIWLSPTLGAATGVLLLRTLPVSLVALVGIAFVFVLLELKLFRSAMSPSFSAAILPIITRIDSWAYPVAVCVMTAAIALVSQAGDRKKGRPGDAPLPPPGRPAHASAAAEWRHYGKLLFFILLVALFSTTWGGLYMMAPPLIVAFVELAHPGGALRQKSMPRLLLLLSACALAGTAWMAVVVRLFSGPLWLAAGLSVATAFAVARRLHLSSPPALALALLPTILPQEVLYLYPLHILVGSAIFIVLGQVWFKPAAAA</sequence>
<gene>
    <name evidence="3" type="ORF">DFW101_2130</name>
</gene>
<evidence type="ECO:0000313" key="4">
    <source>
        <dbReference type="Proteomes" id="UP000004662"/>
    </source>
</evidence>
<dbReference type="RefSeq" id="WP_009181518.1">
    <property type="nucleotide sequence ID" value="NZ_CM001368.1"/>
</dbReference>
<evidence type="ECO:0000313" key="3">
    <source>
        <dbReference type="EMBL" id="EHJ48136.1"/>
    </source>
</evidence>
<reference evidence="4" key="1">
    <citation type="journal article" date="2015" name="Genome Announc.">
        <title>High-Quality Draft Genome Sequence of Desulfovibrio carbinoliphilus FW-101-2B, an Organic Acid-Oxidizing Sulfate-Reducing Bacterium Isolated from Uranium(VI)-Contaminated Groundwater.</title>
        <authorList>
            <person name="Ramsay B.D."/>
            <person name="Hwang C."/>
            <person name="Woo H.L."/>
            <person name="Carroll S.L."/>
            <person name="Lucas S."/>
            <person name="Han J."/>
            <person name="Lapidus A.L."/>
            <person name="Cheng J.F."/>
            <person name="Goodwin L.A."/>
            <person name="Pitluck S."/>
            <person name="Peters L."/>
            <person name="Chertkov O."/>
            <person name="Held B."/>
            <person name="Detter J.C."/>
            <person name="Han C.S."/>
            <person name="Tapia R."/>
            <person name="Land M.L."/>
            <person name="Hauser L.J."/>
            <person name="Kyrpides N.C."/>
            <person name="Ivanova N.N."/>
            <person name="Mikhailova N."/>
            <person name="Pagani I."/>
            <person name="Woyke T."/>
            <person name="Arkin A.P."/>
            <person name="Dehal P."/>
            <person name="Chivian D."/>
            <person name="Criddle C.S."/>
            <person name="Wu W."/>
            <person name="Chakraborty R."/>
            <person name="Hazen T.C."/>
            <person name="Fields M.W."/>
        </authorList>
    </citation>
    <scope>NUCLEOTIDE SEQUENCE [LARGE SCALE GENOMIC DNA]</scope>
    <source>
        <strain evidence="4">FW-101-2B</strain>
    </source>
</reference>
<dbReference type="EMBL" id="CM001368">
    <property type="protein sequence ID" value="EHJ48136.1"/>
    <property type="molecule type" value="Genomic_DNA"/>
</dbReference>
<protein>
    <recommendedName>
        <fullName evidence="5">HPP family protein</fullName>
    </recommendedName>
</protein>
<feature type="transmembrane region" description="Helical" evidence="2">
    <location>
        <begin position="243"/>
        <end position="263"/>
    </location>
</feature>
<feature type="transmembrane region" description="Helical" evidence="2">
    <location>
        <begin position="117"/>
        <end position="134"/>
    </location>
</feature>
<feature type="transmembrane region" description="Helical" evidence="2">
    <location>
        <begin position="171"/>
        <end position="197"/>
    </location>
</feature>
<organism evidence="3 4">
    <name type="scientific">Solidesulfovibrio carbinoliphilus subsp. oakridgensis</name>
    <dbReference type="NCBI Taxonomy" id="694327"/>
    <lineage>
        <taxon>Bacteria</taxon>
        <taxon>Pseudomonadati</taxon>
        <taxon>Thermodesulfobacteriota</taxon>
        <taxon>Desulfovibrionia</taxon>
        <taxon>Desulfovibrionales</taxon>
        <taxon>Desulfovibrionaceae</taxon>
        <taxon>Solidesulfovibrio</taxon>
    </lineage>
</organism>
<accession>G7Q993</accession>
<keyword evidence="2" id="KW-0472">Membrane</keyword>
<evidence type="ECO:0000256" key="2">
    <source>
        <dbReference type="SAM" id="Phobius"/>
    </source>
</evidence>
<dbReference type="OrthoDB" id="3193075at2"/>
<dbReference type="eggNOG" id="ENOG502Z95J">
    <property type="taxonomic scope" value="Bacteria"/>
</dbReference>
<keyword evidence="2" id="KW-1133">Transmembrane helix</keyword>
<feature type="transmembrane region" description="Helical" evidence="2">
    <location>
        <begin position="78"/>
        <end position="97"/>
    </location>
</feature>